<dbReference type="NCBIfam" id="NF041504">
    <property type="entry name" value="AccA_sub"/>
    <property type="match status" value="1"/>
</dbReference>
<keyword evidence="4 10" id="KW-0547">Nucleotide-binding</keyword>
<dbReference type="InterPro" id="IPR001095">
    <property type="entry name" value="Acetyl_CoA_COase_a_su"/>
</dbReference>
<evidence type="ECO:0000256" key="8">
    <source>
        <dbReference type="ARBA" id="ARBA00023160"/>
    </source>
</evidence>
<evidence type="ECO:0000256" key="4">
    <source>
        <dbReference type="ARBA" id="ARBA00022741"/>
    </source>
</evidence>
<keyword evidence="8 10" id="KW-0275">Fatty acid biosynthesis</keyword>
<dbReference type="EMBL" id="NIGF01000002">
    <property type="protein sequence ID" value="PQV65120.1"/>
    <property type="molecule type" value="Genomic_DNA"/>
</dbReference>
<evidence type="ECO:0000256" key="10">
    <source>
        <dbReference type="HAMAP-Rule" id="MF_00823"/>
    </source>
</evidence>
<gene>
    <name evidence="10" type="primary">accA</name>
    <name evidence="12" type="ORF">B1R32_102127</name>
</gene>
<dbReference type="GO" id="GO:0016743">
    <property type="term" value="F:carboxyl- or carbamoyltransferase activity"/>
    <property type="evidence" value="ECO:0007669"/>
    <property type="project" value="UniProtKB-UniRule"/>
</dbReference>
<dbReference type="PRINTS" id="PR01069">
    <property type="entry name" value="ACCCTRFRASEA"/>
</dbReference>
<dbReference type="Gene3D" id="3.90.226.10">
    <property type="entry name" value="2-enoyl-CoA Hydratase, Chain A, domain 1"/>
    <property type="match status" value="1"/>
</dbReference>
<dbReference type="EC" id="2.1.3.15" evidence="10"/>
<dbReference type="NCBIfam" id="NF004344">
    <property type="entry name" value="PRK05724.1"/>
    <property type="match status" value="1"/>
</dbReference>
<evidence type="ECO:0000313" key="13">
    <source>
        <dbReference type="Proteomes" id="UP000237684"/>
    </source>
</evidence>
<comment type="subcellular location">
    <subcellularLocation>
        <location evidence="10">Cytoplasm</location>
    </subcellularLocation>
</comment>
<sequence length="341" mass="37032">MLSRWLPLEAPLVELEEQIDELKRLAASENLDLSAQLGKLEAHKVDVMGKIFSDLSPWEKVQMARHPKRPYSLDYIGSLFTDWMELHGDRAYGDDGAVVAGFARLNGRSVAIVGNQKGRDTKERQARNFGQPSPEGLRKAGRVMEMAARFGRPIISLVDTPGAACSPAAEERGISEAIAASQMLMSQLQVPIIVVIIGEGCSGGAIATALGDRVLMLEHAYYSVISPEGCSAILFRDAAKAPLAAEQLKITAGDALRLKVIEEIVPEPLGGAHRNLKAMNVNLGATLEKHLDELQKLSGEELVEQRYQRFRKLGDLEDPQQVAKFLPELNGAPALNGAAHS</sequence>
<dbReference type="Pfam" id="PF03255">
    <property type="entry name" value="ACCA"/>
    <property type="match status" value="1"/>
</dbReference>
<dbReference type="SUPFAM" id="SSF52096">
    <property type="entry name" value="ClpP/crotonase"/>
    <property type="match status" value="1"/>
</dbReference>
<evidence type="ECO:0000256" key="1">
    <source>
        <dbReference type="ARBA" id="ARBA00004956"/>
    </source>
</evidence>
<keyword evidence="7 10" id="KW-0443">Lipid metabolism</keyword>
<dbReference type="GO" id="GO:0003989">
    <property type="term" value="F:acetyl-CoA carboxylase activity"/>
    <property type="evidence" value="ECO:0007669"/>
    <property type="project" value="InterPro"/>
</dbReference>
<dbReference type="OrthoDB" id="9808023at2"/>
<evidence type="ECO:0000256" key="3">
    <source>
        <dbReference type="ARBA" id="ARBA00022679"/>
    </source>
</evidence>
<organism evidence="12 13">
    <name type="scientific">Abditibacterium utsteinense</name>
    <dbReference type="NCBI Taxonomy" id="1960156"/>
    <lineage>
        <taxon>Bacteria</taxon>
        <taxon>Pseudomonadati</taxon>
        <taxon>Abditibacteriota</taxon>
        <taxon>Abditibacteriia</taxon>
        <taxon>Abditibacteriales</taxon>
        <taxon>Abditibacteriaceae</taxon>
        <taxon>Abditibacterium</taxon>
    </lineage>
</organism>
<feature type="domain" description="CoA carboxyltransferase C-terminal" evidence="11">
    <location>
        <begin position="30"/>
        <end position="293"/>
    </location>
</feature>
<dbReference type="InterPro" id="IPR029045">
    <property type="entry name" value="ClpP/crotonase-like_dom_sf"/>
</dbReference>
<comment type="function">
    <text evidence="10">Component of the acetyl coenzyme A carboxylase (ACC) complex. First, biotin carboxylase catalyzes the carboxylation of biotin on its carrier protein (BCCP) and then the CO(2) group is transferred by the carboxyltransferase to acetyl-CoA to form malonyl-CoA.</text>
</comment>
<keyword evidence="2 10" id="KW-0444">Lipid biosynthesis</keyword>
<evidence type="ECO:0000259" key="11">
    <source>
        <dbReference type="PROSITE" id="PS50989"/>
    </source>
</evidence>
<evidence type="ECO:0000256" key="5">
    <source>
        <dbReference type="ARBA" id="ARBA00022832"/>
    </source>
</evidence>
<keyword evidence="13" id="KW-1185">Reference proteome</keyword>
<dbReference type="GO" id="GO:0009317">
    <property type="term" value="C:acetyl-CoA carboxylase complex"/>
    <property type="evidence" value="ECO:0007669"/>
    <property type="project" value="InterPro"/>
</dbReference>
<dbReference type="FunCoup" id="A0A2S8SWE9">
    <property type="interactions" value="246"/>
</dbReference>
<dbReference type="Proteomes" id="UP000237684">
    <property type="component" value="Unassembled WGS sequence"/>
</dbReference>
<protein>
    <recommendedName>
        <fullName evidence="10">Acetyl-coenzyme A carboxylase carboxyl transferase subunit alpha</fullName>
        <shortName evidence="10">ACCase subunit alpha</shortName>
        <shortName evidence="10">Acetyl-CoA carboxylase carboxyltransferase subunit alpha</shortName>
        <ecNumber evidence="10">2.1.3.15</ecNumber>
    </recommendedName>
</protein>
<dbReference type="PROSITE" id="PS50989">
    <property type="entry name" value="COA_CT_CTER"/>
    <property type="match status" value="1"/>
</dbReference>
<evidence type="ECO:0000256" key="9">
    <source>
        <dbReference type="ARBA" id="ARBA00049152"/>
    </source>
</evidence>
<reference evidence="12 13" key="1">
    <citation type="journal article" date="2018" name="Syst. Appl. Microbiol.">
        <title>Abditibacterium utsteinense sp. nov., the first cultivated member of candidate phylum FBP, isolated from ice-free Antarctic soil samples.</title>
        <authorList>
            <person name="Tahon G."/>
            <person name="Tytgat B."/>
            <person name="Lebbe L."/>
            <person name="Carlier A."/>
            <person name="Willems A."/>
        </authorList>
    </citation>
    <scope>NUCLEOTIDE SEQUENCE [LARGE SCALE GENOMIC DNA]</scope>
    <source>
        <strain evidence="12 13">LMG 29911</strain>
    </source>
</reference>
<dbReference type="GO" id="GO:0006633">
    <property type="term" value="P:fatty acid biosynthetic process"/>
    <property type="evidence" value="ECO:0007669"/>
    <property type="project" value="UniProtKB-KW"/>
</dbReference>
<dbReference type="GO" id="GO:0005524">
    <property type="term" value="F:ATP binding"/>
    <property type="evidence" value="ECO:0007669"/>
    <property type="project" value="UniProtKB-KW"/>
</dbReference>
<dbReference type="NCBIfam" id="TIGR00513">
    <property type="entry name" value="accA"/>
    <property type="match status" value="1"/>
</dbReference>
<keyword evidence="5 10" id="KW-0276">Fatty acid metabolism</keyword>
<dbReference type="UniPathway" id="UPA00655">
    <property type="reaction ID" value="UER00711"/>
</dbReference>
<name>A0A2S8SWE9_9BACT</name>
<accession>A0A2S8SWE9</accession>
<comment type="catalytic activity">
    <reaction evidence="9 10">
        <text>N(6)-carboxybiotinyl-L-lysyl-[protein] + acetyl-CoA = N(6)-biotinyl-L-lysyl-[protein] + malonyl-CoA</text>
        <dbReference type="Rhea" id="RHEA:54728"/>
        <dbReference type="Rhea" id="RHEA-COMP:10505"/>
        <dbReference type="Rhea" id="RHEA-COMP:10506"/>
        <dbReference type="ChEBI" id="CHEBI:57288"/>
        <dbReference type="ChEBI" id="CHEBI:57384"/>
        <dbReference type="ChEBI" id="CHEBI:83144"/>
        <dbReference type="ChEBI" id="CHEBI:83145"/>
        <dbReference type="EC" id="2.1.3.15"/>
    </reaction>
</comment>
<keyword evidence="3 10" id="KW-0808">Transferase</keyword>
<dbReference type="RefSeq" id="WP_105482437.1">
    <property type="nucleotide sequence ID" value="NZ_NIGF01000002.1"/>
</dbReference>
<dbReference type="PANTHER" id="PTHR42853:SF3">
    <property type="entry name" value="ACETYL-COENZYME A CARBOXYLASE CARBOXYL TRANSFERASE SUBUNIT ALPHA, CHLOROPLASTIC"/>
    <property type="match status" value="1"/>
</dbReference>
<comment type="similarity">
    <text evidence="10">Belongs to the AccA family.</text>
</comment>
<dbReference type="InterPro" id="IPR011763">
    <property type="entry name" value="COA_CT_C"/>
</dbReference>
<keyword evidence="10" id="KW-0963">Cytoplasm</keyword>
<dbReference type="AlphaFoldDB" id="A0A2S8SWE9"/>
<evidence type="ECO:0000256" key="6">
    <source>
        <dbReference type="ARBA" id="ARBA00022840"/>
    </source>
</evidence>
<proteinExistence type="inferred from homology"/>
<evidence type="ECO:0000313" key="12">
    <source>
        <dbReference type="EMBL" id="PQV65120.1"/>
    </source>
</evidence>
<evidence type="ECO:0000256" key="7">
    <source>
        <dbReference type="ARBA" id="ARBA00023098"/>
    </source>
</evidence>
<comment type="caution">
    <text evidence="12">The sequence shown here is derived from an EMBL/GenBank/DDBJ whole genome shotgun (WGS) entry which is preliminary data.</text>
</comment>
<dbReference type="GO" id="GO:2001295">
    <property type="term" value="P:malonyl-CoA biosynthetic process"/>
    <property type="evidence" value="ECO:0007669"/>
    <property type="project" value="UniProtKB-UniRule"/>
</dbReference>
<comment type="subunit">
    <text evidence="10">Acetyl-CoA carboxylase is a heterohexamer composed of biotin carboxyl carrier protein (AccB), biotin carboxylase (AccC) and two subunits each of ACCase subunit alpha (AccA) and ACCase subunit beta (AccD).</text>
</comment>
<dbReference type="InParanoid" id="A0A2S8SWE9"/>
<keyword evidence="6 10" id="KW-0067">ATP-binding</keyword>
<evidence type="ECO:0000256" key="2">
    <source>
        <dbReference type="ARBA" id="ARBA00022516"/>
    </source>
</evidence>
<comment type="pathway">
    <text evidence="1 10">Lipid metabolism; malonyl-CoA biosynthesis; malonyl-CoA from acetyl-CoA: step 1/1.</text>
</comment>
<dbReference type="HAMAP" id="MF_00823">
    <property type="entry name" value="AcetylCoA_CT_alpha"/>
    <property type="match status" value="1"/>
</dbReference>
<dbReference type="PANTHER" id="PTHR42853">
    <property type="entry name" value="ACETYL-COENZYME A CARBOXYLASE CARBOXYL TRANSFERASE SUBUNIT ALPHA"/>
    <property type="match status" value="1"/>
</dbReference>